<dbReference type="AlphaFoldDB" id="A0A6B2LBG6"/>
<evidence type="ECO:0008006" key="11">
    <source>
        <dbReference type="Google" id="ProtNLM"/>
    </source>
</evidence>
<organism evidence="10">
    <name type="scientific">Arcella intermedia</name>
    <dbReference type="NCBI Taxonomy" id="1963864"/>
    <lineage>
        <taxon>Eukaryota</taxon>
        <taxon>Amoebozoa</taxon>
        <taxon>Tubulinea</taxon>
        <taxon>Elardia</taxon>
        <taxon>Arcellinida</taxon>
        <taxon>Sphaerothecina</taxon>
        <taxon>Arcellidae</taxon>
        <taxon>Arcella</taxon>
    </lineage>
</organism>
<keyword evidence="5" id="KW-0029">Amino-acid transport</keyword>
<sequence length="300" mass="33103">MNVTDMRTLFTTKLQIENAKKVIEEYNTKGIIPQNDPEQLWAAQKIKDTILHPDTNEIIPLPFRVSAFVPANTLICLGMLLPGAGIWNQVFWQWINQSYNICLNHSNRNASNPMSNQELLGTYAAAVLTSCGVAVGFGRGAQKLPVSAGMKNIITMLVPFFSVSIAGIVNVFLMRRNEISQGINLKTEDGTVVGKSKIAGFSACKMVATSRIVTSIPVLTLVPFTLNALMQTQWLKARPHMVNVVNIALIIVALQTALPAAIALFPQTMRVSTDKLEPTFQNLKDPQGNKIQYLYYNRGL</sequence>
<evidence type="ECO:0000256" key="2">
    <source>
        <dbReference type="ARBA" id="ARBA00005974"/>
    </source>
</evidence>
<evidence type="ECO:0000256" key="5">
    <source>
        <dbReference type="ARBA" id="ARBA00022970"/>
    </source>
</evidence>
<dbReference type="InterPro" id="IPR004686">
    <property type="entry name" value="Mtc"/>
</dbReference>
<evidence type="ECO:0000256" key="9">
    <source>
        <dbReference type="SAM" id="Phobius"/>
    </source>
</evidence>
<keyword evidence="4 9" id="KW-0812">Transmembrane</keyword>
<accession>A0A6B2LBG6</accession>
<dbReference type="Pfam" id="PF03820">
    <property type="entry name" value="SFXNs"/>
    <property type="match status" value="1"/>
</dbReference>
<protein>
    <recommendedName>
        <fullName evidence="11">Sidoreflexin</fullName>
    </recommendedName>
</protein>
<evidence type="ECO:0000256" key="7">
    <source>
        <dbReference type="ARBA" id="ARBA00023128"/>
    </source>
</evidence>
<evidence type="ECO:0000256" key="8">
    <source>
        <dbReference type="ARBA" id="ARBA00023136"/>
    </source>
</evidence>
<comment type="subcellular location">
    <subcellularLocation>
        <location evidence="1">Mitochondrion membrane</location>
        <topology evidence="1">Multi-pass membrane protein</topology>
    </subcellularLocation>
</comment>
<keyword evidence="6 9" id="KW-1133">Transmembrane helix</keyword>
<feature type="transmembrane region" description="Helical" evidence="9">
    <location>
        <begin position="242"/>
        <end position="265"/>
    </location>
</feature>
<dbReference type="GO" id="GO:1990542">
    <property type="term" value="P:mitochondrial transmembrane transport"/>
    <property type="evidence" value="ECO:0007669"/>
    <property type="project" value="TreeGrafter"/>
</dbReference>
<evidence type="ECO:0000313" key="10">
    <source>
        <dbReference type="EMBL" id="NDV34157.1"/>
    </source>
</evidence>
<name>A0A6B2LBG6_9EUKA</name>
<keyword evidence="3" id="KW-0813">Transport</keyword>
<dbReference type="PANTHER" id="PTHR11153">
    <property type="entry name" value="SIDEROFLEXIN"/>
    <property type="match status" value="1"/>
</dbReference>
<evidence type="ECO:0000256" key="4">
    <source>
        <dbReference type="ARBA" id="ARBA00022692"/>
    </source>
</evidence>
<reference evidence="10" key="1">
    <citation type="journal article" date="2020" name="J. Eukaryot. Microbiol.">
        <title>De novo Sequencing, Assembly and Annotation of the Transcriptome for the Free-Living Testate Amoeba Arcella intermedia.</title>
        <authorList>
            <person name="Ribeiro G.M."/>
            <person name="Porfirio-Sousa A.L."/>
            <person name="Maurer-Alcala X.X."/>
            <person name="Katz L.A."/>
            <person name="Lahr D.J.G."/>
        </authorList>
    </citation>
    <scope>NUCLEOTIDE SEQUENCE</scope>
</reference>
<dbReference type="GO" id="GO:0006865">
    <property type="term" value="P:amino acid transport"/>
    <property type="evidence" value="ECO:0007669"/>
    <property type="project" value="UniProtKB-KW"/>
</dbReference>
<dbReference type="EMBL" id="GIBP01005188">
    <property type="protein sequence ID" value="NDV34157.1"/>
    <property type="molecule type" value="Transcribed_RNA"/>
</dbReference>
<proteinExistence type="inferred from homology"/>
<dbReference type="GO" id="GO:0015075">
    <property type="term" value="F:monoatomic ion transmembrane transporter activity"/>
    <property type="evidence" value="ECO:0007669"/>
    <property type="project" value="InterPro"/>
</dbReference>
<dbReference type="PANTHER" id="PTHR11153:SF6">
    <property type="entry name" value="SIDEROFLEXIN-5"/>
    <property type="match status" value="1"/>
</dbReference>
<dbReference type="GO" id="GO:0005743">
    <property type="term" value="C:mitochondrial inner membrane"/>
    <property type="evidence" value="ECO:0007669"/>
    <property type="project" value="TreeGrafter"/>
</dbReference>
<evidence type="ECO:0000256" key="3">
    <source>
        <dbReference type="ARBA" id="ARBA00022448"/>
    </source>
</evidence>
<evidence type="ECO:0000256" key="6">
    <source>
        <dbReference type="ARBA" id="ARBA00022989"/>
    </source>
</evidence>
<keyword evidence="8 9" id="KW-0472">Membrane</keyword>
<feature type="transmembrane region" description="Helical" evidence="9">
    <location>
        <begin position="212"/>
        <end position="230"/>
    </location>
</feature>
<feature type="transmembrane region" description="Helical" evidence="9">
    <location>
        <begin position="153"/>
        <end position="173"/>
    </location>
</feature>
<feature type="transmembrane region" description="Helical" evidence="9">
    <location>
        <begin position="120"/>
        <end position="141"/>
    </location>
</feature>
<keyword evidence="7" id="KW-0496">Mitochondrion</keyword>
<evidence type="ECO:0000256" key="1">
    <source>
        <dbReference type="ARBA" id="ARBA00004225"/>
    </source>
</evidence>
<comment type="similarity">
    <text evidence="2">Belongs to the sideroflexin family.</text>
</comment>